<reference evidence="2 3" key="2">
    <citation type="submission" date="2008-10" db="EMBL/GenBank/DDBJ databases">
        <authorList>
            <person name="Fulton L."/>
            <person name="Clifton S."/>
            <person name="Fulton B."/>
            <person name="Xu J."/>
            <person name="Minx P."/>
            <person name="Pepin K.H."/>
            <person name="Johnson M."/>
            <person name="Thiruvilangam P."/>
            <person name="Bhonagiri V."/>
            <person name="Nash W.E."/>
            <person name="Mardis E.R."/>
            <person name="Wilson R.K."/>
        </authorList>
    </citation>
    <scope>NUCLEOTIDE SEQUENCE [LARGE SCALE GENOMIC DNA]</scope>
    <source>
        <strain evidence="2 3">DSM 13279</strain>
    </source>
</reference>
<dbReference type="GO" id="GO:0006047">
    <property type="term" value="P:UDP-N-acetylglucosamine metabolic process"/>
    <property type="evidence" value="ECO:0007669"/>
    <property type="project" value="TreeGrafter"/>
</dbReference>
<reference evidence="2 3" key="1">
    <citation type="submission" date="2008-10" db="EMBL/GenBank/DDBJ databases">
        <title>Draft genome sequence of Collinsella stercoris (DSM 13279).</title>
        <authorList>
            <person name="Sudarsanam P."/>
            <person name="Ley R."/>
            <person name="Guruge J."/>
            <person name="Turnbaugh P.J."/>
            <person name="Mahowald M."/>
            <person name="Liep D."/>
            <person name="Gordon J."/>
        </authorList>
    </citation>
    <scope>NUCLEOTIDE SEQUENCE [LARGE SCALE GENOMIC DNA]</scope>
    <source>
        <strain evidence="2 3">DSM 13279</strain>
    </source>
</reference>
<dbReference type="PANTHER" id="PTHR10937">
    <property type="entry name" value="GLUCOSAMINE--FRUCTOSE-6-PHOSPHATE AMINOTRANSFERASE, ISOMERIZING"/>
    <property type="match status" value="1"/>
</dbReference>
<comment type="caution">
    <text evidence="2">The sequence shown here is derived from an EMBL/GenBank/DDBJ whole genome shotgun (WGS) entry which is preliminary data.</text>
</comment>
<dbReference type="Gene3D" id="3.40.50.10490">
    <property type="entry name" value="Glucose-6-phosphate isomerase like protein, domain 1"/>
    <property type="match status" value="2"/>
</dbReference>
<keyword evidence="3" id="KW-1185">Reference proteome</keyword>
<evidence type="ECO:0000259" key="1">
    <source>
        <dbReference type="PROSITE" id="PS51464"/>
    </source>
</evidence>
<dbReference type="EMBL" id="ABXJ01000050">
    <property type="protein sequence ID" value="EEA90957.1"/>
    <property type="molecule type" value="Genomic_DNA"/>
</dbReference>
<dbReference type="eggNOG" id="COG2222">
    <property type="taxonomic scope" value="Bacteria"/>
</dbReference>
<accession>B6G9T7</accession>
<evidence type="ECO:0000313" key="2">
    <source>
        <dbReference type="EMBL" id="EEA90957.1"/>
    </source>
</evidence>
<dbReference type="GO" id="GO:0006487">
    <property type="term" value="P:protein N-linked glycosylation"/>
    <property type="evidence" value="ECO:0007669"/>
    <property type="project" value="TreeGrafter"/>
</dbReference>
<dbReference type="RefSeq" id="WP_006720490.1">
    <property type="nucleotide sequence ID" value="NZ_CP085935.1"/>
</dbReference>
<dbReference type="GO" id="GO:0004360">
    <property type="term" value="F:glutamine-fructose-6-phosphate transaminase (isomerizing) activity"/>
    <property type="evidence" value="ECO:0007669"/>
    <property type="project" value="TreeGrafter"/>
</dbReference>
<proteinExistence type="predicted"/>
<gene>
    <name evidence="2" type="ORF">COLSTE_00828</name>
</gene>
<evidence type="ECO:0000313" key="3">
    <source>
        <dbReference type="Proteomes" id="UP000003560"/>
    </source>
</evidence>
<dbReference type="PROSITE" id="PS51464">
    <property type="entry name" value="SIS"/>
    <property type="match status" value="1"/>
</dbReference>
<dbReference type="InterPro" id="IPR001347">
    <property type="entry name" value="SIS_dom"/>
</dbReference>
<dbReference type="SUPFAM" id="SSF53697">
    <property type="entry name" value="SIS domain"/>
    <property type="match status" value="1"/>
</dbReference>
<dbReference type="GO" id="GO:0006002">
    <property type="term" value="P:fructose 6-phosphate metabolic process"/>
    <property type="evidence" value="ECO:0007669"/>
    <property type="project" value="TreeGrafter"/>
</dbReference>
<feature type="domain" description="SIS" evidence="1">
    <location>
        <begin position="34"/>
        <end position="168"/>
    </location>
</feature>
<dbReference type="InterPro" id="IPR024713">
    <property type="entry name" value="Fructosamine_deglycase_FrlB"/>
</dbReference>
<dbReference type="GO" id="GO:0097367">
    <property type="term" value="F:carbohydrate derivative binding"/>
    <property type="evidence" value="ECO:0007669"/>
    <property type="project" value="InterPro"/>
</dbReference>
<dbReference type="HOGENOM" id="CLU_012520_3_0_11"/>
<dbReference type="GeneID" id="98003087"/>
<dbReference type="Pfam" id="PF01380">
    <property type="entry name" value="SIS"/>
    <property type="match status" value="1"/>
</dbReference>
<sequence>MAELETIQLSKFDIEEYLQDGDATVAACAEAKAVADEVNAEGYENIFLLGIGGTYDELDMVRYFMNKYSEVEVHLVNAAELNVLGHRRLKKNSLVVTASASGDTKEIVKAVDNLVAQGIRVVAFTRKETPLGQLATKVISAPVATGRCDFTYLLFDAFALRLLNLRGDFDRYDDFMAQTKNIFHDLVDIRIKFESRAEEIAHKFAHEPYTIFIASGALWGENVLFSMCVLEEMQWIRTRAVTSAEFFHGTLELVEPGVPVILTKGEDECRELDNRVEKFCHEYTDKFAVIDTAEFAIDGLDPEFRPLVSPMIAAATLHERLSKHYETETKHNLAYRRYYRQFSY</sequence>
<dbReference type="InterPro" id="IPR046348">
    <property type="entry name" value="SIS_dom_sf"/>
</dbReference>
<organism evidence="2 3">
    <name type="scientific">Collinsella stercoris DSM 13279</name>
    <dbReference type="NCBI Taxonomy" id="445975"/>
    <lineage>
        <taxon>Bacteria</taxon>
        <taxon>Bacillati</taxon>
        <taxon>Actinomycetota</taxon>
        <taxon>Coriobacteriia</taxon>
        <taxon>Coriobacteriales</taxon>
        <taxon>Coriobacteriaceae</taxon>
        <taxon>Collinsella</taxon>
    </lineage>
</organism>
<name>B6G9T7_9ACTN</name>
<dbReference type="PANTHER" id="PTHR10937:SF14">
    <property type="entry name" value="FRUCTOSELYSINE 6-PHOSPHATE DEGLYCASE"/>
    <property type="match status" value="1"/>
</dbReference>
<dbReference type="STRING" id="445975.COLSTE_00828"/>
<protein>
    <submittedName>
        <fullName evidence="2">SIS domain protein</fullName>
    </submittedName>
</protein>
<dbReference type="OrthoDB" id="9782098at2"/>
<dbReference type="Proteomes" id="UP000003560">
    <property type="component" value="Unassembled WGS sequence"/>
</dbReference>
<dbReference type="PIRSF" id="PIRSF009290">
    <property type="entry name" value="FrlB"/>
    <property type="match status" value="1"/>
</dbReference>
<dbReference type="AlphaFoldDB" id="B6G9T7"/>